<reference evidence="4 5" key="1">
    <citation type="submission" date="2022-11" db="EMBL/GenBank/DDBJ databases">
        <title>Minimal conservation of predation-associated metabolite biosynthetic gene clusters underscores biosynthetic potential of Myxococcota including descriptions for ten novel species: Archangium lansinium sp. nov., Myxococcus landrumus sp. nov., Nannocystis bai.</title>
        <authorList>
            <person name="Ahearne A."/>
            <person name="Stevens C."/>
            <person name="Phillips K."/>
        </authorList>
    </citation>
    <scope>NUCLEOTIDE SEQUENCE [LARGE SCALE GENOMIC DNA]</scope>
    <source>
        <strain evidence="4 5">MIWBW</strain>
    </source>
</reference>
<dbReference type="Gene3D" id="3.40.50.720">
    <property type="entry name" value="NAD(P)-binding Rossmann-like Domain"/>
    <property type="match status" value="1"/>
</dbReference>
<dbReference type="InterPro" id="IPR000683">
    <property type="entry name" value="Gfo/Idh/MocA-like_OxRdtase_N"/>
</dbReference>
<dbReference type="EMBL" id="JAPNKA010000001">
    <property type="protein sequence ID" value="MCY1079540.1"/>
    <property type="molecule type" value="Genomic_DNA"/>
</dbReference>
<evidence type="ECO:0000313" key="5">
    <source>
        <dbReference type="Proteomes" id="UP001207654"/>
    </source>
</evidence>
<keyword evidence="5" id="KW-1185">Reference proteome</keyword>
<dbReference type="Proteomes" id="UP001207654">
    <property type="component" value="Unassembled WGS sequence"/>
</dbReference>
<sequence length="382" mass="42297">MRIAIVGTGYVADYYLKTLPDHPRLQLVGVMDRDGPRAERFAGFHRLPTRYRNYEELLADDRVECVVNLTNPHSHYTLTKAALEAGKHVYSEKPLAMEMAHAEELVALAESRGLQLASAPCSLLGETAQTLWKALREERIGRVRLVYAELDDGPIHLMKPERWRSDSGNPWPAKDEYEVGCTLAHAGYYITWMVAFFGPASRVTSFSTVLTPDKGVEVDRQTPDFSVACIEFASGTVARLTHSIYAPYDHGLRLIGDRGVLSTKDCWLYNSPVYLGRRDALGLKVEKNPVKAKWMGLGPEALPLVPGPGQSRGSRKANTMDVSRGIAEVAEAVHQGRPCRLSSRFALHVNEVTLAIQHPAEPGVPRTMKTTCDPIAPMPWAA</sequence>
<keyword evidence="1" id="KW-0560">Oxidoreductase</keyword>
<dbReference type="Pfam" id="PF22725">
    <property type="entry name" value="GFO_IDH_MocA_C3"/>
    <property type="match status" value="1"/>
</dbReference>
<feature type="domain" description="GFO/IDH/MocA-like oxidoreductase" evidence="3">
    <location>
        <begin position="129"/>
        <end position="261"/>
    </location>
</feature>
<gene>
    <name evidence="4" type="ORF">OV287_34285</name>
</gene>
<dbReference type="SUPFAM" id="SSF55347">
    <property type="entry name" value="Glyceraldehyde-3-phosphate dehydrogenase-like, C-terminal domain"/>
    <property type="match status" value="1"/>
</dbReference>
<dbReference type="PANTHER" id="PTHR43818">
    <property type="entry name" value="BCDNA.GH03377"/>
    <property type="match status" value="1"/>
</dbReference>
<protein>
    <submittedName>
        <fullName evidence="4">Gfo/Idh/MocA family oxidoreductase</fullName>
    </submittedName>
</protein>
<organism evidence="4 5">
    <name type="scientific">Archangium lansingense</name>
    <dbReference type="NCBI Taxonomy" id="2995310"/>
    <lineage>
        <taxon>Bacteria</taxon>
        <taxon>Pseudomonadati</taxon>
        <taxon>Myxococcota</taxon>
        <taxon>Myxococcia</taxon>
        <taxon>Myxococcales</taxon>
        <taxon>Cystobacterineae</taxon>
        <taxon>Archangiaceae</taxon>
        <taxon>Archangium</taxon>
    </lineage>
</organism>
<dbReference type="InterPro" id="IPR036291">
    <property type="entry name" value="NAD(P)-bd_dom_sf"/>
</dbReference>
<proteinExistence type="predicted"/>
<name>A0ABT4AD35_9BACT</name>
<dbReference type="RefSeq" id="WP_267538255.1">
    <property type="nucleotide sequence ID" value="NZ_JAPNKA010000001.1"/>
</dbReference>
<dbReference type="Gene3D" id="3.30.360.10">
    <property type="entry name" value="Dihydrodipicolinate Reductase, domain 2"/>
    <property type="match status" value="1"/>
</dbReference>
<evidence type="ECO:0000259" key="2">
    <source>
        <dbReference type="Pfam" id="PF01408"/>
    </source>
</evidence>
<evidence type="ECO:0000259" key="3">
    <source>
        <dbReference type="Pfam" id="PF22725"/>
    </source>
</evidence>
<evidence type="ECO:0000313" key="4">
    <source>
        <dbReference type="EMBL" id="MCY1079540.1"/>
    </source>
</evidence>
<dbReference type="PANTHER" id="PTHR43818:SF11">
    <property type="entry name" value="BCDNA.GH03377"/>
    <property type="match status" value="1"/>
</dbReference>
<dbReference type="Pfam" id="PF01408">
    <property type="entry name" value="GFO_IDH_MocA"/>
    <property type="match status" value="1"/>
</dbReference>
<feature type="domain" description="Gfo/Idh/MocA-like oxidoreductase N-terminal" evidence="2">
    <location>
        <begin position="1"/>
        <end position="117"/>
    </location>
</feature>
<dbReference type="InterPro" id="IPR055170">
    <property type="entry name" value="GFO_IDH_MocA-like_dom"/>
</dbReference>
<dbReference type="InterPro" id="IPR050463">
    <property type="entry name" value="Gfo/Idh/MocA_oxidrdct_glycsds"/>
</dbReference>
<evidence type="ECO:0000256" key="1">
    <source>
        <dbReference type="ARBA" id="ARBA00023002"/>
    </source>
</evidence>
<dbReference type="SUPFAM" id="SSF51735">
    <property type="entry name" value="NAD(P)-binding Rossmann-fold domains"/>
    <property type="match status" value="1"/>
</dbReference>
<accession>A0ABT4AD35</accession>
<comment type="caution">
    <text evidence="4">The sequence shown here is derived from an EMBL/GenBank/DDBJ whole genome shotgun (WGS) entry which is preliminary data.</text>
</comment>